<proteinExistence type="predicted"/>
<name>A0A0D2FJE3_9EURO</name>
<dbReference type="STRING" id="1442369.A0A0D2FJE3"/>
<dbReference type="GeneID" id="25296057"/>
<dbReference type="RefSeq" id="XP_013269183.1">
    <property type="nucleotide sequence ID" value="XM_013413729.1"/>
</dbReference>
<dbReference type="Pfam" id="PF07859">
    <property type="entry name" value="Abhydrolase_3"/>
    <property type="match status" value="1"/>
</dbReference>
<dbReference type="InterPro" id="IPR029058">
    <property type="entry name" value="AB_hydrolase_fold"/>
</dbReference>
<dbReference type="HOGENOM" id="CLU_012494_6_2_1"/>
<keyword evidence="3" id="KW-1185">Reference proteome</keyword>
<dbReference type="EMBL" id="KN847480">
    <property type="protein sequence ID" value="KIX02047.1"/>
    <property type="molecule type" value="Genomic_DNA"/>
</dbReference>
<dbReference type="PANTHER" id="PTHR23024:SF24">
    <property type="entry name" value="ALPHA_BETA HYDROLASE FOLD-3 DOMAIN-CONTAINING PROTEIN"/>
    <property type="match status" value="1"/>
</dbReference>
<reference evidence="2 3" key="1">
    <citation type="submission" date="2015-01" db="EMBL/GenBank/DDBJ databases">
        <title>The Genome Sequence of Rhinocladiella mackenzie CBS 650.93.</title>
        <authorList>
            <consortium name="The Broad Institute Genomics Platform"/>
            <person name="Cuomo C."/>
            <person name="de Hoog S."/>
            <person name="Gorbushina A."/>
            <person name="Stielow B."/>
            <person name="Teixiera M."/>
            <person name="Abouelleil A."/>
            <person name="Chapman S.B."/>
            <person name="Priest M."/>
            <person name="Young S.K."/>
            <person name="Wortman J."/>
            <person name="Nusbaum C."/>
            <person name="Birren B."/>
        </authorList>
    </citation>
    <scope>NUCLEOTIDE SEQUENCE [LARGE SCALE GENOMIC DNA]</scope>
    <source>
        <strain evidence="2 3">CBS 650.93</strain>
    </source>
</reference>
<dbReference type="OrthoDB" id="408631at2759"/>
<gene>
    <name evidence="2" type="ORF">Z518_07986</name>
</gene>
<dbReference type="SUPFAM" id="SSF53474">
    <property type="entry name" value="alpha/beta-Hydrolases"/>
    <property type="match status" value="1"/>
</dbReference>
<evidence type="ECO:0000259" key="1">
    <source>
        <dbReference type="Pfam" id="PF07859"/>
    </source>
</evidence>
<protein>
    <recommendedName>
        <fullName evidence="1">Alpha/beta hydrolase fold-3 domain-containing protein</fullName>
    </recommendedName>
</protein>
<dbReference type="InterPro" id="IPR050466">
    <property type="entry name" value="Carboxylest/Gibb_receptor"/>
</dbReference>
<evidence type="ECO:0000313" key="3">
    <source>
        <dbReference type="Proteomes" id="UP000053617"/>
    </source>
</evidence>
<organism evidence="2 3">
    <name type="scientific">Rhinocladiella mackenziei CBS 650.93</name>
    <dbReference type="NCBI Taxonomy" id="1442369"/>
    <lineage>
        <taxon>Eukaryota</taxon>
        <taxon>Fungi</taxon>
        <taxon>Dikarya</taxon>
        <taxon>Ascomycota</taxon>
        <taxon>Pezizomycotina</taxon>
        <taxon>Eurotiomycetes</taxon>
        <taxon>Chaetothyriomycetidae</taxon>
        <taxon>Chaetothyriales</taxon>
        <taxon>Herpotrichiellaceae</taxon>
        <taxon>Rhinocladiella</taxon>
    </lineage>
</organism>
<evidence type="ECO:0000313" key="2">
    <source>
        <dbReference type="EMBL" id="KIX02047.1"/>
    </source>
</evidence>
<dbReference type="GO" id="GO:0016787">
    <property type="term" value="F:hydrolase activity"/>
    <property type="evidence" value="ECO:0007669"/>
    <property type="project" value="InterPro"/>
</dbReference>
<dbReference type="InterPro" id="IPR013094">
    <property type="entry name" value="AB_hydrolase_3"/>
</dbReference>
<dbReference type="VEuPathDB" id="FungiDB:Z518_07986"/>
<dbReference type="Gene3D" id="3.40.50.1820">
    <property type="entry name" value="alpha/beta hydrolase"/>
    <property type="match status" value="1"/>
</dbReference>
<feature type="domain" description="Alpha/beta hydrolase fold-3" evidence="1">
    <location>
        <begin position="116"/>
        <end position="340"/>
    </location>
</feature>
<dbReference type="Proteomes" id="UP000053617">
    <property type="component" value="Unassembled WGS sequence"/>
</dbReference>
<accession>A0A0D2FJE3</accession>
<dbReference type="AlphaFoldDB" id="A0A0D2FJE3"/>
<dbReference type="PANTHER" id="PTHR23024">
    <property type="entry name" value="ARYLACETAMIDE DEACETYLASE"/>
    <property type="match status" value="1"/>
</dbReference>
<sequence>MGDSNEASAEVPVNALHESVLARIDPQFAEIYNQYQSNHLRADQVSYEIYNADRPKYSFPTHLVAGPSPACGSATIYEIPVSDPQGSIKVEVYYPSQTAITKGGLRSPDGKLPAHVDYHGGGFVIGNLKADEHWCRQVCEGIGCIVVNVDYRLAPEYPHPVPVNDCWTALKWVVSQTDHLRVDLKRVSVGGLSAGGCLAAVVALKARGDPSIPYPLVLQMLIVPVIDARYIPIEGSCAPGTQPYDSYITNEFAPMLPFQRLVWFYNLWLGTDPGSRRQKANEFTASPITASSHANLAPASIHVAEIDPLASEAIAYHEKLIKDGTPSTLKIYKGMGHPFAHWDGGRLDKALEFDEDSKRALKDAYSKIS</sequence>